<evidence type="ECO:0000256" key="6">
    <source>
        <dbReference type="ARBA" id="ARBA00022989"/>
    </source>
</evidence>
<evidence type="ECO:0000256" key="5">
    <source>
        <dbReference type="ARBA" id="ARBA00022927"/>
    </source>
</evidence>
<dbReference type="NCBIfam" id="TIGR00964">
    <property type="entry name" value="secE_bact"/>
    <property type="match status" value="1"/>
</dbReference>
<keyword evidence="4 9" id="KW-0812">Transmembrane</keyword>
<keyword evidence="8 9" id="KW-0472">Membrane</keyword>
<dbReference type="PRINTS" id="PR01650">
    <property type="entry name" value="SECETRNLCASE"/>
</dbReference>
<evidence type="ECO:0000256" key="1">
    <source>
        <dbReference type="ARBA" id="ARBA00004370"/>
    </source>
</evidence>
<organism evidence="10 11">
    <name type="scientific">Nitrosomonas eutropha</name>
    <dbReference type="NCBI Taxonomy" id="916"/>
    <lineage>
        <taxon>Bacteria</taxon>
        <taxon>Pseudomonadati</taxon>
        <taxon>Pseudomonadota</taxon>
        <taxon>Betaproteobacteria</taxon>
        <taxon>Nitrosomonadales</taxon>
        <taxon>Nitrosomonadaceae</taxon>
        <taxon>Nitrosomonas</taxon>
    </lineage>
</organism>
<dbReference type="NCBIfam" id="NF004371">
    <property type="entry name" value="PRK05740.1-1"/>
    <property type="match status" value="1"/>
</dbReference>
<dbReference type="GO" id="GO:0065002">
    <property type="term" value="P:intracellular protein transmembrane transport"/>
    <property type="evidence" value="ECO:0007669"/>
    <property type="project" value="UniProtKB-UniRule"/>
</dbReference>
<gene>
    <name evidence="9" type="primary">secE</name>
    <name evidence="10" type="ORF">SAMN05216339_1173</name>
</gene>
<dbReference type="HAMAP" id="MF_00422">
    <property type="entry name" value="SecE"/>
    <property type="match status" value="1"/>
</dbReference>
<accession>A0A1I7J9I0</accession>
<dbReference type="GO" id="GO:0006605">
    <property type="term" value="P:protein targeting"/>
    <property type="evidence" value="ECO:0007669"/>
    <property type="project" value="UniProtKB-UniRule"/>
</dbReference>
<comment type="subcellular location">
    <subcellularLocation>
        <location evidence="1">Membrane</location>
    </subcellularLocation>
</comment>
<keyword evidence="7 9" id="KW-0811">Translocation</keyword>
<comment type="similarity">
    <text evidence="9">Belongs to the SecE/SEC61-gamma family.</text>
</comment>
<dbReference type="RefSeq" id="WP_074929476.1">
    <property type="nucleotide sequence ID" value="NZ_FPBL01000017.1"/>
</dbReference>
<dbReference type="InterPro" id="IPR001901">
    <property type="entry name" value="Translocase_SecE/Sec61-g"/>
</dbReference>
<dbReference type="InterPro" id="IPR005807">
    <property type="entry name" value="SecE_bac"/>
</dbReference>
<keyword evidence="3 9" id="KW-1003">Cell membrane</keyword>
<evidence type="ECO:0000313" key="11">
    <source>
        <dbReference type="Proteomes" id="UP000183926"/>
    </source>
</evidence>
<evidence type="ECO:0000256" key="3">
    <source>
        <dbReference type="ARBA" id="ARBA00022475"/>
    </source>
</evidence>
<dbReference type="Pfam" id="PF00584">
    <property type="entry name" value="SecE"/>
    <property type="match status" value="1"/>
</dbReference>
<name>A0A1I7J9I0_9PROT</name>
<feature type="transmembrane region" description="Helical" evidence="9">
    <location>
        <begin position="7"/>
        <end position="23"/>
    </location>
</feature>
<dbReference type="AlphaFoldDB" id="A0A1I7J9I0"/>
<dbReference type="GO" id="GO:0043952">
    <property type="term" value="P:protein transport by the Sec complex"/>
    <property type="evidence" value="ECO:0007669"/>
    <property type="project" value="UniProtKB-UniRule"/>
</dbReference>
<dbReference type="PANTHER" id="PTHR33910">
    <property type="entry name" value="PROTEIN TRANSLOCASE SUBUNIT SECE"/>
    <property type="match status" value="1"/>
</dbReference>
<dbReference type="GO" id="GO:0009306">
    <property type="term" value="P:protein secretion"/>
    <property type="evidence" value="ECO:0007669"/>
    <property type="project" value="UniProtKB-UniRule"/>
</dbReference>
<dbReference type="InterPro" id="IPR038379">
    <property type="entry name" value="SecE_sf"/>
</dbReference>
<evidence type="ECO:0000313" key="10">
    <source>
        <dbReference type="EMBL" id="SFU81818.1"/>
    </source>
</evidence>
<proteinExistence type="inferred from homology"/>
<evidence type="ECO:0000256" key="4">
    <source>
        <dbReference type="ARBA" id="ARBA00022692"/>
    </source>
</evidence>
<dbReference type="OrthoDB" id="9806365at2"/>
<protein>
    <recommendedName>
        <fullName evidence="9">Protein translocase subunit SecE</fullName>
    </recommendedName>
</protein>
<dbReference type="Proteomes" id="UP000183926">
    <property type="component" value="Unassembled WGS sequence"/>
</dbReference>
<comment type="caution">
    <text evidence="9">Lacks conserved residue(s) required for the propagation of feature annotation.</text>
</comment>
<keyword evidence="5 9" id="KW-0653">Protein transport</keyword>
<keyword evidence="6 9" id="KW-1133">Transmembrane helix</keyword>
<feature type="transmembrane region" description="Helical" evidence="9">
    <location>
        <begin position="29"/>
        <end position="50"/>
    </location>
</feature>
<reference evidence="10 11" key="1">
    <citation type="submission" date="2016-10" db="EMBL/GenBank/DDBJ databases">
        <authorList>
            <person name="de Groot N.N."/>
        </authorList>
    </citation>
    <scope>NUCLEOTIDE SEQUENCE [LARGE SCALE GENOMIC DNA]</scope>
    <source>
        <strain evidence="10 11">Nm24</strain>
    </source>
</reference>
<feature type="transmembrane region" description="Helical" evidence="9">
    <location>
        <begin position="83"/>
        <end position="110"/>
    </location>
</feature>
<dbReference type="EMBL" id="FPBL01000017">
    <property type="protein sequence ID" value="SFU81818.1"/>
    <property type="molecule type" value="Genomic_DNA"/>
</dbReference>
<dbReference type="GO" id="GO:0005886">
    <property type="term" value="C:plasma membrane"/>
    <property type="evidence" value="ECO:0007669"/>
    <property type="project" value="UniProtKB-UniRule"/>
</dbReference>
<comment type="function">
    <text evidence="9">Essential subunit of the Sec protein translocation channel SecYEG. Clamps together the 2 halves of SecY. May contact the channel plug during translocation.</text>
</comment>
<evidence type="ECO:0000256" key="9">
    <source>
        <dbReference type="HAMAP-Rule" id="MF_00422"/>
    </source>
</evidence>
<evidence type="ECO:0000256" key="2">
    <source>
        <dbReference type="ARBA" id="ARBA00022448"/>
    </source>
</evidence>
<evidence type="ECO:0000256" key="8">
    <source>
        <dbReference type="ARBA" id="ARBA00023136"/>
    </source>
</evidence>
<sequence length="114" mass="12663">MNKIKLGIAALLGAAGFFSFYFLQDSPVVVRVIVLLLGLIFATVVILFTTQGKQLFSFFKDSIEEVKKVVWPTKKETLQTSGVVCAFVITMAFFLWAVDSGLMAIVRYVMDQEG</sequence>
<dbReference type="GO" id="GO:0008320">
    <property type="term" value="F:protein transmembrane transporter activity"/>
    <property type="evidence" value="ECO:0007669"/>
    <property type="project" value="UniProtKB-UniRule"/>
</dbReference>
<dbReference type="PANTHER" id="PTHR33910:SF1">
    <property type="entry name" value="PROTEIN TRANSLOCASE SUBUNIT SECE"/>
    <property type="match status" value="1"/>
</dbReference>
<keyword evidence="2 9" id="KW-0813">Transport</keyword>
<evidence type="ECO:0000256" key="7">
    <source>
        <dbReference type="ARBA" id="ARBA00023010"/>
    </source>
</evidence>
<dbReference type="Gene3D" id="1.20.5.1030">
    <property type="entry name" value="Preprotein translocase secy subunit"/>
    <property type="match status" value="1"/>
</dbReference>
<comment type="subunit">
    <text evidence="9">Component of the Sec protein translocase complex. Heterotrimer consisting of SecY, SecE and SecG subunits. The heterotrimers can form oligomers, although 1 heterotrimer is thought to be able to translocate proteins. Interacts with the ribosome. Interacts with SecDF, and other proteins may be involved. Interacts with SecA.</text>
</comment>